<gene>
    <name evidence="2" type="ORF">DdX_13799</name>
</gene>
<feature type="chain" id="PRO_5041955976" evidence="1">
    <location>
        <begin position="20"/>
        <end position="184"/>
    </location>
</feature>
<feature type="signal peptide" evidence="1">
    <location>
        <begin position="1"/>
        <end position="19"/>
    </location>
</feature>
<reference evidence="2" key="1">
    <citation type="submission" date="2022-01" db="EMBL/GenBank/DDBJ databases">
        <title>Genome Sequence Resource for Two Populations of Ditylenchus destructor, the Migratory Endoparasitic Phytonematode.</title>
        <authorList>
            <person name="Zhang H."/>
            <person name="Lin R."/>
            <person name="Xie B."/>
        </authorList>
    </citation>
    <scope>NUCLEOTIDE SEQUENCE</scope>
    <source>
        <strain evidence="2">BazhouSP</strain>
    </source>
</reference>
<organism evidence="2 3">
    <name type="scientific">Ditylenchus destructor</name>
    <dbReference type="NCBI Taxonomy" id="166010"/>
    <lineage>
        <taxon>Eukaryota</taxon>
        <taxon>Metazoa</taxon>
        <taxon>Ecdysozoa</taxon>
        <taxon>Nematoda</taxon>
        <taxon>Chromadorea</taxon>
        <taxon>Rhabditida</taxon>
        <taxon>Tylenchina</taxon>
        <taxon>Tylenchomorpha</taxon>
        <taxon>Sphaerularioidea</taxon>
        <taxon>Anguinidae</taxon>
        <taxon>Anguininae</taxon>
        <taxon>Ditylenchus</taxon>
    </lineage>
</organism>
<accession>A0AAD4QW79</accession>
<dbReference type="EMBL" id="JAKKPZ010000059">
    <property type="protein sequence ID" value="KAI1705194.1"/>
    <property type="molecule type" value="Genomic_DNA"/>
</dbReference>
<dbReference type="Proteomes" id="UP001201812">
    <property type="component" value="Unassembled WGS sequence"/>
</dbReference>
<evidence type="ECO:0000313" key="2">
    <source>
        <dbReference type="EMBL" id="KAI1705194.1"/>
    </source>
</evidence>
<protein>
    <submittedName>
        <fullName evidence="2">Uncharacterized protein</fullName>
    </submittedName>
</protein>
<name>A0AAD4QW79_9BILA</name>
<dbReference type="AlphaFoldDB" id="A0AAD4QW79"/>
<proteinExistence type="predicted"/>
<comment type="caution">
    <text evidence="2">The sequence shown here is derived from an EMBL/GenBank/DDBJ whole genome shotgun (WGS) entry which is preliminary data.</text>
</comment>
<evidence type="ECO:0000256" key="1">
    <source>
        <dbReference type="SAM" id="SignalP"/>
    </source>
</evidence>
<sequence>MSKFLVFLLATGAAGYVSGLADHLDFRTIPWPQPEESIGLGRPYTEINCYTELGSEFVDKRETYRVNSSKQFLSKPCLVRLPAQSSVEFTHLQFRSPQSYVRVISGSSPVFMPLATIKVHMGETEEYGPWHVPCGFSYLVFHSENPEYDTVDFKLMPESPEDATTDVRSSQCSSDGFNYAKTDV</sequence>
<keyword evidence="3" id="KW-1185">Reference proteome</keyword>
<evidence type="ECO:0000313" key="3">
    <source>
        <dbReference type="Proteomes" id="UP001201812"/>
    </source>
</evidence>
<keyword evidence="1" id="KW-0732">Signal</keyword>